<proteinExistence type="predicted"/>
<dbReference type="EMBL" id="JAPTMU010000009">
    <property type="protein sequence ID" value="KAJ4937477.1"/>
    <property type="molecule type" value="Genomic_DNA"/>
</dbReference>
<dbReference type="AlphaFoldDB" id="A0AAD6B3U1"/>
<comment type="caution">
    <text evidence="2">The sequence shown here is derived from an EMBL/GenBank/DDBJ whole genome shotgun (WGS) entry which is preliminary data.</text>
</comment>
<reference evidence="2" key="1">
    <citation type="submission" date="2022-11" db="EMBL/GenBank/DDBJ databases">
        <title>Chromosome-level genome of Pogonophryne albipinna.</title>
        <authorList>
            <person name="Jo E."/>
        </authorList>
    </citation>
    <scope>NUCLEOTIDE SEQUENCE</scope>
    <source>
        <strain evidence="2">SGF0006</strain>
        <tissue evidence="2">Muscle</tissue>
    </source>
</reference>
<feature type="compositionally biased region" description="Polar residues" evidence="1">
    <location>
        <begin position="72"/>
        <end position="82"/>
    </location>
</feature>
<accession>A0AAD6B3U1</accession>
<name>A0AAD6B3U1_9TELE</name>
<sequence length="82" mass="9003">DEIHVLRRDLPAHRMAKRCGPLPSVECEGWLWDVPPSPPPPQPHPKRPVQQSKVGLSTKSWTVQAGPPSVIDSASRSNPLAQ</sequence>
<evidence type="ECO:0000313" key="2">
    <source>
        <dbReference type="EMBL" id="KAJ4937477.1"/>
    </source>
</evidence>
<evidence type="ECO:0000313" key="3">
    <source>
        <dbReference type="Proteomes" id="UP001219934"/>
    </source>
</evidence>
<dbReference type="Proteomes" id="UP001219934">
    <property type="component" value="Unassembled WGS sequence"/>
</dbReference>
<protein>
    <submittedName>
        <fullName evidence="2">Uncharacterized protein</fullName>
    </submittedName>
</protein>
<feature type="region of interest" description="Disordered" evidence="1">
    <location>
        <begin position="32"/>
        <end position="82"/>
    </location>
</feature>
<keyword evidence="3" id="KW-1185">Reference proteome</keyword>
<feature type="compositionally biased region" description="Polar residues" evidence="1">
    <location>
        <begin position="49"/>
        <end position="63"/>
    </location>
</feature>
<evidence type="ECO:0000256" key="1">
    <source>
        <dbReference type="SAM" id="MobiDB-lite"/>
    </source>
</evidence>
<organism evidence="2 3">
    <name type="scientific">Pogonophryne albipinna</name>
    <dbReference type="NCBI Taxonomy" id="1090488"/>
    <lineage>
        <taxon>Eukaryota</taxon>
        <taxon>Metazoa</taxon>
        <taxon>Chordata</taxon>
        <taxon>Craniata</taxon>
        <taxon>Vertebrata</taxon>
        <taxon>Euteleostomi</taxon>
        <taxon>Actinopterygii</taxon>
        <taxon>Neopterygii</taxon>
        <taxon>Teleostei</taxon>
        <taxon>Neoteleostei</taxon>
        <taxon>Acanthomorphata</taxon>
        <taxon>Eupercaria</taxon>
        <taxon>Perciformes</taxon>
        <taxon>Notothenioidei</taxon>
        <taxon>Pogonophryne</taxon>
    </lineage>
</organism>
<feature type="non-terminal residue" evidence="2">
    <location>
        <position position="82"/>
    </location>
</feature>
<gene>
    <name evidence="2" type="ORF">JOQ06_002112</name>
</gene>
<feature type="non-terminal residue" evidence="2">
    <location>
        <position position="1"/>
    </location>
</feature>